<gene>
    <name evidence="3" type="ORF">SAMN05443575_1937</name>
</gene>
<evidence type="ECO:0000313" key="3">
    <source>
        <dbReference type="EMBL" id="SHG29240.1"/>
    </source>
</evidence>
<proteinExistence type="predicted"/>
<feature type="transmembrane region" description="Helical" evidence="2">
    <location>
        <begin position="93"/>
        <end position="123"/>
    </location>
</feature>
<feature type="region of interest" description="Disordered" evidence="1">
    <location>
        <begin position="1"/>
        <end position="84"/>
    </location>
</feature>
<feature type="compositionally biased region" description="Low complexity" evidence="1">
    <location>
        <begin position="56"/>
        <end position="84"/>
    </location>
</feature>
<feature type="transmembrane region" description="Helical" evidence="2">
    <location>
        <begin position="169"/>
        <end position="189"/>
    </location>
</feature>
<keyword evidence="2" id="KW-0472">Membrane</keyword>
<dbReference type="EMBL" id="FQVU01000002">
    <property type="protein sequence ID" value="SHG29240.1"/>
    <property type="molecule type" value="Genomic_DNA"/>
</dbReference>
<keyword evidence="4" id="KW-1185">Reference proteome</keyword>
<dbReference type="STRING" id="1206085.SAMN05443575_1937"/>
<evidence type="ECO:0000313" key="4">
    <source>
        <dbReference type="Proteomes" id="UP000186132"/>
    </source>
</evidence>
<feature type="compositionally biased region" description="Low complexity" evidence="1">
    <location>
        <begin position="26"/>
        <end position="49"/>
    </location>
</feature>
<sequence length="234" mass="25025">MTEHDNSDPSRGSYGGPPPTEQFRSQPQQQPYQQQSYQQPYQQQPYDPHGYPPQYPTQQPYGYPQQPYGWGQQPGYPPAYGAGSQPGSQRPGLVLAASILAYVNAGMLILAGALLLFGSAIVSDIEDNAGSGTDYGTEFALDGVVNFIAAGLLIAGAVTFTGGKASGRLLLSVGCGIVLATAVYWLVRFNGDRFHDAGDGYIVWAVIFAALAILSLAFSFPNPINRWLATNSGR</sequence>
<evidence type="ECO:0000256" key="1">
    <source>
        <dbReference type="SAM" id="MobiDB-lite"/>
    </source>
</evidence>
<protein>
    <submittedName>
        <fullName evidence="3">Uncharacterized protein</fullName>
    </submittedName>
</protein>
<evidence type="ECO:0000256" key="2">
    <source>
        <dbReference type="SAM" id="Phobius"/>
    </source>
</evidence>
<accession>A0A1M5IMQ3</accession>
<keyword evidence="2" id="KW-1133">Transmembrane helix</keyword>
<reference evidence="4" key="1">
    <citation type="submission" date="2016-11" db="EMBL/GenBank/DDBJ databases">
        <authorList>
            <person name="Varghese N."/>
            <person name="Submissions S."/>
        </authorList>
    </citation>
    <scope>NUCLEOTIDE SEQUENCE [LARGE SCALE GENOMIC DNA]</scope>
    <source>
        <strain evidence="4">DSM 45627</strain>
    </source>
</reference>
<dbReference type="Proteomes" id="UP000186132">
    <property type="component" value="Unassembled WGS sequence"/>
</dbReference>
<name>A0A1M5IMQ3_9ACTN</name>
<feature type="transmembrane region" description="Helical" evidence="2">
    <location>
        <begin position="143"/>
        <end position="162"/>
    </location>
</feature>
<dbReference type="AlphaFoldDB" id="A0A1M5IMQ3"/>
<keyword evidence="2" id="KW-0812">Transmembrane</keyword>
<feature type="transmembrane region" description="Helical" evidence="2">
    <location>
        <begin position="201"/>
        <end position="220"/>
    </location>
</feature>
<dbReference type="RefSeq" id="WP_073389085.1">
    <property type="nucleotide sequence ID" value="NZ_FQVU01000002.1"/>
</dbReference>
<organism evidence="3 4">
    <name type="scientific">Jatrophihabitans endophyticus</name>
    <dbReference type="NCBI Taxonomy" id="1206085"/>
    <lineage>
        <taxon>Bacteria</taxon>
        <taxon>Bacillati</taxon>
        <taxon>Actinomycetota</taxon>
        <taxon>Actinomycetes</taxon>
        <taxon>Jatrophihabitantales</taxon>
        <taxon>Jatrophihabitantaceae</taxon>
        <taxon>Jatrophihabitans</taxon>
    </lineage>
</organism>